<protein>
    <recommendedName>
        <fullName evidence="3">Acid protease</fullName>
    </recommendedName>
</protein>
<proteinExistence type="predicted"/>
<dbReference type="AlphaFoldDB" id="A0A2Z4LTC5"/>
<name>A0A2Z4LTC5_9FLAO</name>
<evidence type="ECO:0008006" key="3">
    <source>
        <dbReference type="Google" id="ProtNLM"/>
    </source>
</evidence>
<evidence type="ECO:0000313" key="2">
    <source>
        <dbReference type="Proteomes" id="UP000248536"/>
    </source>
</evidence>
<dbReference type="InterPro" id="IPR034122">
    <property type="entry name" value="Retropepsin-like_bacterial"/>
</dbReference>
<dbReference type="Proteomes" id="UP000248536">
    <property type="component" value="Chromosome"/>
</dbReference>
<dbReference type="InterPro" id="IPR021109">
    <property type="entry name" value="Peptidase_aspartic_dom_sf"/>
</dbReference>
<dbReference type="Pfam" id="PF13650">
    <property type="entry name" value="Asp_protease_2"/>
    <property type="match status" value="1"/>
</dbReference>
<dbReference type="Gene3D" id="2.40.70.10">
    <property type="entry name" value="Acid Proteases"/>
    <property type="match status" value="1"/>
</dbReference>
<evidence type="ECO:0000313" key="1">
    <source>
        <dbReference type="EMBL" id="AWX45056.1"/>
    </source>
</evidence>
<organism evidence="1 2">
    <name type="scientific">Flagellimonas maritima</name>
    <dbReference type="NCBI Taxonomy" id="1383885"/>
    <lineage>
        <taxon>Bacteria</taxon>
        <taxon>Pseudomonadati</taxon>
        <taxon>Bacteroidota</taxon>
        <taxon>Flavobacteriia</taxon>
        <taxon>Flavobacteriales</taxon>
        <taxon>Flavobacteriaceae</taxon>
        <taxon>Flagellimonas</taxon>
    </lineage>
</organism>
<sequence>MNQSKHMKSLQKFLKSKDYIKIPLVLTETNHFEITAKINEVSGRFILDTGASNTCVGIDKIENFKMVSKVSDIKAAGAGAIEMETLVSAKNKIKIGDWKRDKQKIVLFDLKHVNQALTSHNVLPVDGIIGADILKKGKAVIDYNKKYLFLKYR</sequence>
<dbReference type="SUPFAM" id="SSF50630">
    <property type="entry name" value="Acid proteases"/>
    <property type="match status" value="1"/>
</dbReference>
<accession>A0A2Z4LTC5</accession>
<keyword evidence="2" id="KW-1185">Reference proteome</keyword>
<gene>
    <name evidence="1" type="ORF">HME9304_02064</name>
</gene>
<dbReference type="CDD" id="cd05483">
    <property type="entry name" value="retropepsin_like_bacteria"/>
    <property type="match status" value="1"/>
</dbReference>
<dbReference type="KEGG" id="spon:HME9304_02064"/>
<reference evidence="1 2" key="1">
    <citation type="submission" date="2018-06" db="EMBL/GenBank/DDBJ databases">
        <title>Spongiibacterium sp. HME9304 Genome sequencing and assembly.</title>
        <authorList>
            <person name="Kang H."/>
            <person name="Kim H."/>
            <person name="Joh K."/>
        </authorList>
    </citation>
    <scope>NUCLEOTIDE SEQUENCE [LARGE SCALE GENOMIC DNA]</scope>
    <source>
        <strain evidence="1 2">HME9304</strain>
    </source>
</reference>
<dbReference type="EMBL" id="CP030104">
    <property type="protein sequence ID" value="AWX45056.1"/>
    <property type="molecule type" value="Genomic_DNA"/>
</dbReference>